<gene>
    <name evidence="4" type="ORF">SADO_10329</name>
</gene>
<evidence type="ECO:0000313" key="5">
    <source>
        <dbReference type="Proteomes" id="UP001460888"/>
    </source>
</evidence>
<feature type="region of interest" description="Disordered" evidence="2">
    <location>
        <begin position="168"/>
        <end position="191"/>
    </location>
</feature>
<evidence type="ECO:0000259" key="3">
    <source>
        <dbReference type="Pfam" id="PF13205"/>
    </source>
</evidence>
<evidence type="ECO:0000256" key="2">
    <source>
        <dbReference type="SAM" id="MobiDB-lite"/>
    </source>
</evidence>
<keyword evidence="5" id="KW-1185">Reference proteome</keyword>
<feature type="domain" description="SbsA Ig-like" evidence="3">
    <location>
        <begin position="66"/>
        <end position="166"/>
    </location>
</feature>
<comment type="caution">
    <text evidence="4">The sequence shown here is derived from an EMBL/GenBank/DDBJ whole genome shotgun (WGS) entry which is preliminary data.</text>
</comment>
<feature type="domain" description="SbsA Ig-like" evidence="3">
    <location>
        <begin position="176"/>
        <end position="277"/>
    </location>
</feature>
<feature type="domain" description="SbsA Ig-like" evidence="3">
    <location>
        <begin position="567"/>
        <end position="660"/>
    </location>
</feature>
<dbReference type="Gene3D" id="2.60.40.1220">
    <property type="match status" value="1"/>
</dbReference>
<dbReference type="Proteomes" id="UP001460888">
    <property type="component" value="Unassembled WGS sequence"/>
</dbReference>
<feature type="compositionally biased region" description="Polar residues" evidence="2">
    <location>
        <begin position="181"/>
        <end position="191"/>
    </location>
</feature>
<organism evidence="4 5">
    <name type="scientific">Salinisphaera dokdonensis CL-ES53</name>
    <dbReference type="NCBI Taxonomy" id="1304272"/>
    <lineage>
        <taxon>Bacteria</taxon>
        <taxon>Pseudomonadati</taxon>
        <taxon>Pseudomonadota</taxon>
        <taxon>Gammaproteobacteria</taxon>
        <taxon>Salinisphaerales</taxon>
        <taxon>Salinisphaeraceae</taxon>
        <taxon>Salinisphaera</taxon>
    </lineage>
</organism>
<sequence length="1176" mass="122269">MRCADSAQNSDTITPARAYTARHPRSGRLAVAALLIAAAAVLPACSSGGGGDNGEPNPRDEVTASGLNFTYPFNGQQDVVLDTQMVVNFDGEVSGRTENALELQIDGETAQPQIAVEQDEDQPNILRLTYTGDLQPAQTYSVVATRSLSGGNTAFADGDTLFQFTTRPAEGRPADSDNLEVVSTTPGDTNPVTDRTSIVTTFSTFRVILNEPVDPATVDAESFTVTGDNGPVEGRITALGRYLVFDPIDDLEAGNYTITVAPSVTSQFGKTLTSAYTATRSVIDPGELIKANLELTPSEDNVGDLPANSLNGLAINNVNIDSQLIGSNDQPASASPQRNTVQTELPKSGAQGFGDVIPATIRAGQKIQLTGLRLFLNGDVETSINPSGPIDVNFISDVDVTLMSNDYRNIETPTAVRLRFDLGIGTLITTPAGTPENIIESLANGVFNQSALNIQAAGLATPMPNGDLKIATLGTFPINVNRTDNATVDLELTLLLPNEAFEEQDELLEDETAPILTAQSPSACLYAFGSPAYNAIYANNGAAPTALPEQLCLDGNPGDDDSAAINSFPIDSSPAITFSEPLDPDTVNAQSIQFTGGGVTVPATYRVEGFSVVIDPVNLLAPSTQYQITLNGGDTLRDLAGNPVSFENPLGPRQTIAFTTEPYVNSSATPPLLGTLSPGIPCALEGGDFQTNGDTAGHCVGDDPGDDSASDNFPVFEHPANVAIDGFFSKFVDTESIVLADGCLVGGTGNTVTNATIAIQEMDDTGACVGVVPGELAFSNTTGTSSALGSAGEGIYTRAFSFRPSAPFEEGMRYWTVICGTEGTACTTANQITGVDGNALNTDPLNGTGSTAQSAATQPAGGPTIIMPFDVVAPTEDYYANQFTLPEADTNGNGQFDDAEIAQQANRALVDLSSGGIPIGQYQTYLSLTRPIAIGESVDGCEDDLGDFGADTLSVETDACIQVALLPGGVNSLTSINLGADVVSNLLSGLGEDTSPVADIPVLGPILGGLGTTLGEVTGVLLDGETGLLPNLLDGLGLADVAEPLQTGRILLRFPNEEGGEDGVAQSGYIVEKCSGTIAGRAYDYEPCFVANLDLIANAPDAQVLSVDQQTFTTAIVGPVTFEQNGRLVISLQNLDDITLDATAVILPAQATIAQGNLNFQLVGSPTHGGREFPDR</sequence>
<evidence type="ECO:0000256" key="1">
    <source>
        <dbReference type="ARBA" id="ARBA00022729"/>
    </source>
</evidence>
<dbReference type="Pfam" id="PF13205">
    <property type="entry name" value="Big_5"/>
    <property type="match status" value="3"/>
</dbReference>
<feature type="region of interest" description="Disordered" evidence="2">
    <location>
        <begin position="326"/>
        <end position="349"/>
    </location>
</feature>
<name>A0ABV2B179_9GAMM</name>
<dbReference type="InterPro" id="IPR032812">
    <property type="entry name" value="SbsA_Ig"/>
</dbReference>
<protein>
    <recommendedName>
        <fullName evidence="3">SbsA Ig-like domain-containing protein</fullName>
    </recommendedName>
</protein>
<dbReference type="InterPro" id="IPR014755">
    <property type="entry name" value="Cu-Rt/internalin_Ig-like"/>
</dbReference>
<accession>A0ABV2B179</accession>
<reference evidence="4 5" key="1">
    <citation type="submission" date="2013-03" db="EMBL/GenBank/DDBJ databases">
        <title>Salinisphaera dokdonensis CL-ES53 Genome Sequencing.</title>
        <authorList>
            <person name="Li C."/>
            <person name="Lai Q."/>
            <person name="Shao Z."/>
        </authorList>
    </citation>
    <scope>NUCLEOTIDE SEQUENCE [LARGE SCALE GENOMIC DNA]</scope>
    <source>
        <strain evidence="4 5">CL-ES53</strain>
    </source>
</reference>
<feature type="compositionally biased region" description="Polar residues" evidence="2">
    <location>
        <begin position="326"/>
        <end position="345"/>
    </location>
</feature>
<evidence type="ECO:0000313" key="4">
    <source>
        <dbReference type="EMBL" id="MES1929646.1"/>
    </source>
</evidence>
<dbReference type="EMBL" id="APND01000003">
    <property type="protein sequence ID" value="MES1929646.1"/>
    <property type="molecule type" value="Genomic_DNA"/>
</dbReference>
<proteinExistence type="predicted"/>
<keyword evidence="1" id="KW-0732">Signal</keyword>